<evidence type="ECO:0000256" key="8">
    <source>
        <dbReference type="SAM" id="Phobius"/>
    </source>
</evidence>
<evidence type="ECO:0000256" key="1">
    <source>
        <dbReference type="ARBA" id="ARBA00004651"/>
    </source>
</evidence>
<evidence type="ECO:0000313" key="10">
    <source>
        <dbReference type="Proteomes" id="UP000501128"/>
    </source>
</evidence>
<evidence type="ECO:0000256" key="4">
    <source>
        <dbReference type="ARBA" id="ARBA00022692"/>
    </source>
</evidence>
<evidence type="ECO:0000256" key="3">
    <source>
        <dbReference type="ARBA" id="ARBA00022475"/>
    </source>
</evidence>
<proteinExistence type="inferred from homology"/>
<dbReference type="SUPFAM" id="SSF52540">
    <property type="entry name" value="P-loop containing nucleoside triphosphate hydrolases"/>
    <property type="match status" value="1"/>
</dbReference>
<dbReference type="Pfam" id="PF02534">
    <property type="entry name" value="T4SS-DNA_transf"/>
    <property type="match status" value="1"/>
</dbReference>
<comment type="subcellular location">
    <subcellularLocation>
        <location evidence="1">Cell membrane</location>
        <topology evidence="1">Multi-pass membrane protein</topology>
    </subcellularLocation>
</comment>
<evidence type="ECO:0000256" key="2">
    <source>
        <dbReference type="ARBA" id="ARBA00008806"/>
    </source>
</evidence>
<feature type="region of interest" description="Disordered" evidence="7">
    <location>
        <begin position="547"/>
        <end position="596"/>
    </location>
</feature>
<protein>
    <submittedName>
        <fullName evidence="9">Type IV secretion system DNA-binding domain-containing protein</fullName>
    </submittedName>
</protein>
<evidence type="ECO:0000313" key="9">
    <source>
        <dbReference type="EMBL" id="QJD81697.1"/>
    </source>
</evidence>
<comment type="similarity">
    <text evidence="2">Belongs to the VirD4/TraG family.</text>
</comment>
<dbReference type="InterPro" id="IPR051539">
    <property type="entry name" value="T4SS-coupling_protein"/>
</dbReference>
<reference evidence="9 10" key="1">
    <citation type="submission" date="2020-04" db="EMBL/GenBank/DDBJ databases">
        <title>Genome sequencing of novel species.</title>
        <authorList>
            <person name="Heo J."/>
            <person name="Kim S.-J."/>
            <person name="Kim J.-S."/>
            <person name="Hong S.-B."/>
            <person name="Kwon S.-W."/>
        </authorList>
    </citation>
    <scope>NUCLEOTIDE SEQUENCE [LARGE SCALE GENOMIC DNA]</scope>
    <source>
        <strain evidence="9 10">CJU-R4</strain>
        <plasmid evidence="9 10">unnamed2</plasmid>
    </source>
</reference>
<dbReference type="AlphaFoldDB" id="A0A7L5E0J0"/>
<dbReference type="GO" id="GO:0005886">
    <property type="term" value="C:plasma membrane"/>
    <property type="evidence" value="ECO:0007669"/>
    <property type="project" value="UniProtKB-SubCell"/>
</dbReference>
<dbReference type="KEGG" id="srho:HH216_25400"/>
<evidence type="ECO:0000256" key="6">
    <source>
        <dbReference type="ARBA" id="ARBA00023136"/>
    </source>
</evidence>
<keyword evidence="3" id="KW-1003">Cell membrane</keyword>
<organism evidence="9 10">
    <name type="scientific">Spirosoma rhododendri</name>
    <dbReference type="NCBI Taxonomy" id="2728024"/>
    <lineage>
        <taxon>Bacteria</taxon>
        <taxon>Pseudomonadati</taxon>
        <taxon>Bacteroidota</taxon>
        <taxon>Cytophagia</taxon>
        <taxon>Cytophagales</taxon>
        <taxon>Cytophagaceae</taxon>
        <taxon>Spirosoma</taxon>
    </lineage>
</organism>
<keyword evidence="10" id="KW-1185">Reference proteome</keyword>
<feature type="region of interest" description="Disordered" evidence="7">
    <location>
        <begin position="449"/>
        <end position="469"/>
    </location>
</feature>
<feature type="compositionally biased region" description="Polar residues" evidence="7">
    <location>
        <begin position="547"/>
        <end position="558"/>
    </location>
</feature>
<sequence>MTLSQDSLAKRLLSVAFVFVFCFYIFKGIIWFTFSVLGLYKSAWFGHLAEEGTFWLALGLGGYSAYIGLTSQKKAFGISPTSDTTATGQRVLQSVYTIKTRTRKIPYIHITEPERGVLVVGGAGAGKSRSVIEPIIQQTIQQGHAGLLYDFKFPTLARVATWAMHHTNTPRMMYYVNFEDLTYSHRVNPLHPDTMPTQSHADEYARAIMYNLKPEAIKKSDFWVDSAHSYLTALIWFLREEYPQYCTLPHVMALAFQPTADVVALLSTNLETRGTVASLRESVQSKAGNQTAGVVATLQTALRRINTKEIVWVLSGNDFTLDINDPARPKFVTLGNSPTLSATFSPVLALLATVAIKQMNRLGKTPSAVILDEAPTMFIPNFDQLPSTGRSNKIATVFGAQDISQIEDMYGRTKKDALLANLNNQFFGRVGHRETAQYISDIWGKQDVEQRTQGESESNRNYQKTEGRSMAHSYVERNRVKMQDVLELKVGEFYGQLVNSDFSSFKAEIDAPEPGPIPELNPVTRATTQAIKDNFAQIQADIESLFTGRSPSNGQAQSPTTPRPTTPGSTDGIPQPERNGHNLSNSQPLPGENLDF</sequence>
<keyword evidence="4 8" id="KW-0812">Transmembrane</keyword>
<dbReference type="Gene3D" id="3.40.50.300">
    <property type="entry name" value="P-loop containing nucleotide triphosphate hydrolases"/>
    <property type="match status" value="1"/>
</dbReference>
<gene>
    <name evidence="9" type="ORF">HH216_25400</name>
</gene>
<accession>A0A7L5E0J0</accession>
<dbReference type="PANTHER" id="PTHR37937">
    <property type="entry name" value="CONJUGATIVE TRANSFER: DNA TRANSPORT"/>
    <property type="match status" value="1"/>
</dbReference>
<keyword evidence="9" id="KW-0238">DNA-binding</keyword>
<name>A0A7L5E0J0_9BACT</name>
<keyword evidence="9" id="KW-0614">Plasmid</keyword>
<keyword evidence="5 8" id="KW-1133">Transmembrane helix</keyword>
<feature type="transmembrane region" description="Helical" evidence="8">
    <location>
        <begin position="12"/>
        <end position="40"/>
    </location>
</feature>
<evidence type="ECO:0000256" key="5">
    <source>
        <dbReference type="ARBA" id="ARBA00022989"/>
    </source>
</evidence>
<dbReference type="PANTHER" id="PTHR37937:SF1">
    <property type="entry name" value="CONJUGATIVE TRANSFER: DNA TRANSPORT"/>
    <property type="match status" value="1"/>
</dbReference>
<keyword evidence="6 8" id="KW-0472">Membrane</keyword>
<geneLocation type="plasmid" evidence="9 10">
    <name>unnamed2</name>
</geneLocation>
<dbReference type="RefSeq" id="WP_169553714.1">
    <property type="nucleotide sequence ID" value="NZ_CP051679.1"/>
</dbReference>
<dbReference type="EMBL" id="CP051679">
    <property type="protein sequence ID" value="QJD81697.1"/>
    <property type="molecule type" value="Genomic_DNA"/>
</dbReference>
<dbReference type="InterPro" id="IPR027417">
    <property type="entry name" value="P-loop_NTPase"/>
</dbReference>
<dbReference type="GO" id="GO:0003677">
    <property type="term" value="F:DNA binding"/>
    <property type="evidence" value="ECO:0007669"/>
    <property type="project" value="UniProtKB-KW"/>
</dbReference>
<dbReference type="Proteomes" id="UP000501128">
    <property type="component" value="Plasmid unnamed2"/>
</dbReference>
<dbReference type="CDD" id="cd01127">
    <property type="entry name" value="TrwB_TraG_TraD_VirD4"/>
    <property type="match status" value="1"/>
</dbReference>
<evidence type="ECO:0000256" key="7">
    <source>
        <dbReference type="SAM" id="MobiDB-lite"/>
    </source>
</evidence>
<dbReference type="InterPro" id="IPR003688">
    <property type="entry name" value="TraG/VirD4"/>
</dbReference>